<name>A0A7J6H7K5_CANSA</name>
<dbReference type="Pfam" id="PF00534">
    <property type="entry name" value="Glycos_transf_1"/>
    <property type="match status" value="1"/>
</dbReference>
<comment type="catalytic activity">
    <reaction evidence="1">
        <text>[(1-&gt;4)-alpha-D-glucosyl](n) + ADP-alpha-D-glucose = [(1-&gt;4)-alpha-D-glucosyl](n+1) + ADP + H(+)</text>
        <dbReference type="Rhea" id="RHEA:18189"/>
        <dbReference type="Rhea" id="RHEA-COMP:9584"/>
        <dbReference type="Rhea" id="RHEA-COMP:9587"/>
        <dbReference type="ChEBI" id="CHEBI:15378"/>
        <dbReference type="ChEBI" id="CHEBI:15444"/>
        <dbReference type="ChEBI" id="CHEBI:57498"/>
        <dbReference type="ChEBI" id="CHEBI:456216"/>
        <dbReference type="EC" id="2.4.1.21"/>
    </reaction>
</comment>
<dbReference type="CDD" id="cd03791">
    <property type="entry name" value="GT5_Glycogen_synthase_DULL1-like"/>
    <property type="match status" value="1"/>
</dbReference>
<dbReference type="InterPro" id="IPR013534">
    <property type="entry name" value="Starch_synth_cat_dom"/>
</dbReference>
<evidence type="ECO:0000259" key="7">
    <source>
        <dbReference type="Pfam" id="PF00534"/>
    </source>
</evidence>
<evidence type="ECO:0000256" key="2">
    <source>
        <dbReference type="ARBA" id="ARBA00004727"/>
    </source>
</evidence>
<dbReference type="PANTHER" id="PTHR46083:SF1">
    <property type="entry name" value="GLYCOGEN SYNTHASE 2-RELATED"/>
    <property type="match status" value="1"/>
</dbReference>
<dbReference type="GO" id="GO:0009011">
    <property type="term" value="F:alpha-1,4-glucan glucosyltransferase (ADP-glucose donor) activity"/>
    <property type="evidence" value="ECO:0007669"/>
    <property type="project" value="UniProtKB-EC"/>
</dbReference>
<feature type="domain" description="Glycosyl transferase family 1" evidence="7">
    <location>
        <begin position="356"/>
        <end position="493"/>
    </location>
</feature>
<dbReference type="SUPFAM" id="SSF53756">
    <property type="entry name" value="UDP-Glycosyltransferase/glycogen phosphorylase"/>
    <property type="match status" value="1"/>
</dbReference>
<keyword evidence="4" id="KW-0328">Glycosyltransferase</keyword>
<reference evidence="9 10" key="1">
    <citation type="journal article" date="2020" name="bioRxiv">
        <title>Sequence and annotation of 42 cannabis genomes reveals extensive copy number variation in cannabinoid synthesis and pathogen resistance genes.</title>
        <authorList>
            <person name="Mckernan K.J."/>
            <person name="Helbert Y."/>
            <person name="Kane L.T."/>
            <person name="Ebling H."/>
            <person name="Zhang L."/>
            <person name="Liu B."/>
            <person name="Eaton Z."/>
            <person name="Mclaughlin S."/>
            <person name="Kingan S."/>
            <person name="Baybayan P."/>
            <person name="Concepcion G."/>
            <person name="Jordan M."/>
            <person name="Riva A."/>
            <person name="Barbazuk W."/>
            <person name="Harkins T."/>
        </authorList>
    </citation>
    <scope>NUCLEOTIDE SEQUENCE [LARGE SCALE GENOMIC DNA]</scope>
    <source>
        <strain evidence="10">cv. Jamaican Lion 4</strain>
        <tissue evidence="9">Leaf</tissue>
    </source>
</reference>
<proteinExistence type="predicted"/>
<dbReference type="InterPro" id="IPR001296">
    <property type="entry name" value="Glyco_trans_1"/>
</dbReference>
<evidence type="ECO:0000256" key="1">
    <source>
        <dbReference type="ARBA" id="ARBA00001478"/>
    </source>
</evidence>
<dbReference type="UniPathway" id="UPA00152"/>
<accession>A0A7J6H7K5</accession>
<dbReference type="EC" id="2.4.1.21" evidence="3"/>
<keyword evidence="6" id="KW-0750">Starch biosynthesis</keyword>
<dbReference type="Gene3D" id="3.40.50.2000">
    <property type="entry name" value="Glycogen Phosphorylase B"/>
    <property type="match status" value="2"/>
</dbReference>
<organism evidence="9 10">
    <name type="scientific">Cannabis sativa</name>
    <name type="common">Hemp</name>
    <name type="synonym">Marijuana</name>
    <dbReference type="NCBI Taxonomy" id="3483"/>
    <lineage>
        <taxon>Eukaryota</taxon>
        <taxon>Viridiplantae</taxon>
        <taxon>Streptophyta</taxon>
        <taxon>Embryophyta</taxon>
        <taxon>Tracheophyta</taxon>
        <taxon>Spermatophyta</taxon>
        <taxon>Magnoliopsida</taxon>
        <taxon>eudicotyledons</taxon>
        <taxon>Gunneridae</taxon>
        <taxon>Pentapetalae</taxon>
        <taxon>rosids</taxon>
        <taxon>fabids</taxon>
        <taxon>Rosales</taxon>
        <taxon>Cannabaceae</taxon>
        <taxon>Cannabis</taxon>
    </lineage>
</organism>
<evidence type="ECO:0000256" key="3">
    <source>
        <dbReference type="ARBA" id="ARBA00012588"/>
    </source>
</evidence>
<dbReference type="GO" id="GO:0019252">
    <property type="term" value="P:starch biosynthetic process"/>
    <property type="evidence" value="ECO:0007669"/>
    <property type="project" value="UniProtKB-UniPathway"/>
</dbReference>
<comment type="caution">
    <text evidence="9">The sequence shown here is derived from an EMBL/GenBank/DDBJ whole genome shotgun (WGS) entry which is preliminary data.</text>
</comment>
<evidence type="ECO:0000256" key="4">
    <source>
        <dbReference type="ARBA" id="ARBA00022676"/>
    </source>
</evidence>
<evidence type="ECO:0000259" key="8">
    <source>
        <dbReference type="Pfam" id="PF08323"/>
    </source>
</evidence>
<evidence type="ECO:0000256" key="6">
    <source>
        <dbReference type="ARBA" id="ARBA00022922"/>
    </source>
</evidence>
<dbReference type="AlphaFoldDB" id="A0A7J6H7K5"/>
<evidence type="ECO:0000256" key="5">
    <source>
        <dbReference type="ARBA" id="ARBA00022679"/>
    </source>
</evidence>
<dbReference type="Pfam" id="PF08323">
    <property type="entry name" value="Glyco_transf_5"/>
    <property type="match status" value="1"/>
</dbReference>
<evidence type="ECO:0000313" key="10">
    <source>
        <dbReference type="Proteomes" id="UP000583929"/>
    </source>
</evidence>
<evidence type="ECO:0000313" key="9">
    <source>
        <dbReference type="EMBL" id="KAF4390429.1"/>
    </source>
</evidence>
<gene>
    <name evidence="9" type="ORF">G4B88_024435</name>
</gene>
<keyword evidence="10" id="KW-1185">Reference proteome</keyword>
<protein>
    <recommendedName>
        <fullName evidence="3">starch synthase</fullName>
        <ecNumber evidence="3">2.4.1.21</ecNumber>
    </recommendedName>
</protein>
<dbReference type="EMBL" id="JAATIQ010000063">
    <property type="protein sequence ID" value="KAF4390429.1"/>
    <property type="molecule type" value="Genomic_DNA"/>
</dbReference>
<dbReference type="Proteomes" id="UP000583929">
    <property type="component" value="Unassembled WGS sequence"/>
</dbReference>
<comment type="pathway">
    <text evidence="2">Glycan biosynthesis; starch biosynthesis.</text>
</comment>
<sequence length="551" mass="61876">MAKEGGFFRMQLQIHSVFIPKPKPRFLFNLKHKKIESFCSTSTLILNSYKPNKPQLVWPSPTDEIPFWNKEFPCSDHMGVDEYDADADVVSNHDHHQLMHITHVTAEMAPIAKVGGLGDVVTGLARASLSCGHTVDIMLPFYECIPRHQITDLALITTFNSYHDGVWIPTEAYKGFVSSIPVIFIQPSNHFFKGKHVYGGSYNELDAYVFFSRACLEWMQVTGTQPDIIHVHEWQTSVLPLLYWDIEQQLSKSGLNGSLYATIDKVESSTAMQFTVSPTYLKETMCSGWLSSTLVSNRHKYFGILNGIDTAIWNPALDVFLPAKFHAENLEGKRLCKYFVQRGLGLASSDSALDMQTKVPLVVCITRLVAQKGLHLIIHAMKRVEQLGGKMIILGKAPDGNIQREFEGLANLHNEGPSIRILLMYSEELSHMLYAAADMVFVPSMYEPCGLAQMIGMRYGAVPVVRKTGGLADTVFDMDDPQNQEKANGFVFEGIDETSLDGALYCAFSYFKDNPNKWNNIVKKIMEIDNSWNNTAGKYIELYSSIKANVN</sequence>
<keyword evidence="5" id="KW-0808">Transferase</keyword>
<dbReference type="PANTHER" id="PTHR46083">
    <property type="match status" value="1"/>
</dbReference>
<feature type="domain" description="Starch synthase catalytic" evidence="8">
    <location>
        <begin position="100"/>
        <end position="249"/>
    </location>
</feature>